<dbReference type="Pfam" id="PF17917">
    <property type="entry name" value="RT_RNaseH"/>
    <property type="match status" value="1"/>
</dbReference>
<evidence type="ECO:0000256" key="2">
    <source>
        <dbReference type="ARBA" id="ARBA00022695"/>
    </source>
</evidence>
<reference evidence="11" key="1">
    <citation type="journal article" date="2023" name="G3 (Bethesda)">
        <title>Whole genome assembly and annotation of the endangered Caribbean coral Acropora cervicornis.</title>
        <authorList>
            <person name="Selwyn J.D."/>
            <person name="Vollmer S.V."/>
        </authorList>
    </citation>
    <scope>NUCLEOTIDE SEQUENCE</scope>
    <source>
        <strain evidence="11">K2</strain>
    </source>
</reference>
<dbReference type="CDD" id="cd01647">
    <property type="entry name" value="RT_LTR"/>
    <property type="match status" value="1"/>
</dbReference>
<dbReference type="EMBL" id="JARQWQ010000131">
    <property type="protein sequence ID" value="KAK2549094.1"/>
    <property type="molecule type" value="Genomic_DNA"/>
</dbReference>
<evidence type="ECO:0000259" key="10">
    <source>
        <dbReference type="PROSITE" id="PS50878"/>
    </source>
</evidence>
<dbReference type="AlphaFoldDB" id="A0AAD9UT65"/>
<evidence type="ECO:0000256" key="8">
    <source>
        <dbReference type="SAM" id="MobiDB-lite"/>
    </source>
</evidence>
<keyword evidence="6" id="KW-0695">RNA-directed DNA polymerase</keyword>
<dbReference type="SUPFAM" id="SSF57756">
    <property type="entry name" value="Retrovirus zinc finger-like domains"/>
    <property type="match status" value="1"/>
</dbReference>
<dbReference type="Gene3D" id="3.10.10.10">
    <property type="entry name" value="HIV Type 1 Reverse Transcriptase, subunit A, domain 1"/>
    <property type="match status" value="1"/>
</dbReference>
<dbReference type="SUPFAM" id="SSF56672">
    <property type="entry name" value="DNA/RNA polymerases"/>
    <property type="match status" value="1"/>
</dbReference>
<dbReference type="InterPro" id="IPR041373">
    <property type="entry name" value="RT_RNaseH"/>
</dbReference>
<keyword evidence="4" id="KW-0255">Endonuclease</keyword>
<evidence type="ECO:0000313" key="11">
    <source>
        <dbReference type="EMBL" id="KAK2549094.1"/>
    </source>
</evidence>
<dbReference type="Pfam" id="PF00098">
    <property type="entry name" value="zf-CCHC"/>
    <property type="match status" value="1"/>
</dbReference>
<dbReference type="InterPro" id="IPR050951">
    <property type="entry name" value="Retrovirus_Pol_polyprotein"/>
</dbReference>
<reference evidence="11" key="2">
    <citation type="journal article" date="2023" name="Science">
        <title>Genomic signatures of disease resistance in endangered staghorn corals.</title>
        <authorList>
            <person name="Vollmer S.V."/>
            <person name="Selwyn J.D."/>
            <person name="Despard B.A."/>
            <person name="Roesel C.L."/>
        </authorList>
    </citation>
    <scope>NUCLEOTIDE SEQUENCE</scope>
    <source>
        <strain evidence="11">K2</strain>
    </source>
</reference>
<dbReference type="Gene3D" id="3.10.20.370">
    <property type="match status" value="1"/>
</dbReference>
<evidence type="ECO:0000313" key="12">
    <source>
        <dbReference type="Proteomes" id="UP001249851"/>
    </source>
</evidence>
<keyword evidence="12" id="KW-1185">Reference proteome</keyword>
<dbReference type="InterPro" id="IPR036875">
    <property type="entry name" value="Znf_CCHC_sf"/>
</dbReference>
<protein>
    <submittedName>
        <fullName evidence="11">Retrovirus-related Pol polyprotein from transposon 412</fullName>
    </submittedName>
</protein>
<dbReference type="FunFam" id="3.10.20.370:FF:000001">
    <property type="entry name" value="Retrovirus-related Pol polyprotein from transposon 17.6-like protein"/>
    <property type="match status" value="1"/>
</dbReference>
<dbReference type="GO" id="GO:0003676">
    <property type="term" value="F:nucleic acid binding"/>
    <property type="evidence" value="ECO:0007669"/>
    <property type="project" value="InterPro"/>
</dbReference>
<sequence>MCSIAHSVSQAETTTVDGHGVVKRLRAYQTFLKTKLAKSSERHSTCKQLCTSHAFGSCTEEHPDHCAEVTNFYDACKTVSSAIELCAPSLRVKLQEKLADTVSTHWEYVGHLLRTKHQADYYQYILKNLRPGECVIVVDFKMNLELGRRTRDIQRDWYGKRSISLHGFYVVAQVEVGERSAELTSPFERHEFRQAKQDESEKADQFVMKLFQLSEHCEFGEAKEEHIRDQLIDKCKSHNLRKKLLEAGGTLTLQKAREIARSMEAAERQAKQIENDSRSEHVHTLEDHHHVSGRGKRGCCYRCGTEGHFARDPECKARSVTCSKCRKIGHLAKCCRTKVENNTKRVNVHQISEDDFAFSVQSDIRDIPTTDIQLGGIQLEGVLVDSGSTCNVIDRKTWETLKRKNIKCRSWKSNRKLHSYGYEEPLKTAGEFEAELCYKDRNCTVTFVVVEERARPILSRQTSEIWAILKIEINSVSEENLLREFPRIFNGVGKLKHFQAKLHIDESLRPSPFGLREKIEEKLEELVNHDVIEQVQGPTPWVSPVVVVPKPRGDIRLCVDMRKANRAIVRERHPIPTVDDVLYQLNGSTIFSKLDLKWGFHQIELEEQSRNITTFVTHKGLYRYKRLMFGISSAPELYQHTIQQVLAGFEGAYNIHDDIIIHGCSVDEHDARLKKTMGRIQEKGLTLNRENARFIPNLASIAEPLHRLTRRETPFVWGTEQQAAFDTLKSRLANAEILAYFDRNAEKTKLITDASPVGLGAVLTQVQGGCERVVAYASRSLTDVERRYSQTEKEVLALVWGCERFHMYLYGVEFTLLTDHKPLEVIYSTSSRTSARIERWVLRLQPYKFTVQYVPGKQYC</sequence>
<gene>
    <name evidence="11" type="ORF">P5673_030463</name>
</gene>
<evidence type="ECO:0000256" key="3">
    <source>
        <dbReference type="ARBA" id="ARBA00022722"/>
    </source>
</evidence>
<dbReference type="InterPro" id="IPR001878">
    <property type="entry name" value="Znf_CCHC"/>
</dbReference>
<dbReference type="CDD" id="cd09274">
    <property type="entry name" value="RNase_HI_RT_Ty3"/>
    <property type="match status" value="1"/>
</dbReference>
<feature type="region of interest" description="Disordered" evidence="8">
    <location>
        <begin position="274"/>
        <end position="295"/>
    </location>
</feature>
<evidence type="ECO:0000259" key="9">
    <source>
        <dbReference type="PROSITE" id="PS50158"/>
    </source>
</evidence>
<dbReference type="GO" id="GO:0006508">
    <property type="term" value="P:proteolysis"/>
    <property type="evidence" value="ECO:0007669"/>
    <property type="project" value="InterPro"/>
</dbReference>
<evidence type="ECO:0000256" key="1">
    <source>
        <dbReference type="ARBA" id="ARBA00022679"/>
    </source>
</evidence>
<dbReference type="InterPro" id="IPR043128">
    <property type="entry name" value="Rev_trsase/Diguanyl_cyclase"/>
</dbReference>
<evidence type="ECO:0000256" key="5">
    <source>
        <dbReference type="ARBA" id="ARBA00022801"/>
    </source>
</evidence>
<dbReference type="InterPro" id="IPR001969">
    <property type="entry name" value="Aspartic_peptidase_AS"/>
</dbReference>
<keyword evidence="2" id="KW-0548">Nucleotidyltransferase</keyword>
<dbReference type="PANTHER" id="PTHR37984:SF11">
    <property type="entry name" value="INTEGRASE CATALYTIC DOMAIN-CONTAINING PROTEIN"/>
    <property type="match status" value="1"/>
</dbReference>
<dbReference type="Pfam" id="PF00078">
    <property type="entry name" value="RVT_1"/>
    <property type="match status" value="1"/>
</dbReference>
<dbReference type="GO" id="GO:0008270">
    <property type="term" value="F:zinc ion binding"/>
    <property type="evidence" value="ECO:0007669"/>
    <property type="project" value="UniProtKB-KW"/>
</dbReference>
<dbReference type="PROSITE" id="PS50878">
    <property type="entry name" value="RT_POL"/>
    <property type="match status" value="1"/>
</dbReference>
<dbReference type="Gene3D" id="4.10.60.10">
    <property type="entry name" value="Zinc finger, CCHC-type"/>
    <property type="match status" value="1"/>
</dbReference>
<evidence type="ECO:0000256" key="4">
    <source>
        <dbReference type="ARBA" id="ARBA00022759"/>
    </source>
</evidence>
<feature type="compositionally biased region" description="Basic and acidic residues" evidence="8">
    <location>
        <begin position="274"/>
        <end position="290"/>
    </location>
</feature>
<dbReference type="InterPro" id="IPR043502">
    <property type="entry name" value="DNA/RNA_pol_sf"/>
</dbReference>
<evidence type="ECO:0000256" key="6">
    <source>
        <dbReference type="ARBA" id="ARBA00022918"/>
    </source>
</evidence>
<keyword evidence="7" id="KW-0863">Zinc-finger</keyword>
<feature type="domain" description="CCHC-type" evidence="9">
    <location>
        <begin position="300"/>
        <end position="312"/>
    </location>
</feature>
<accession>A0AAD9UT65</accession>
<keyword evidence="7" id="KW-0862">Zinc</keyword>
<dbReference type="Gene3D" id="3.30.70.270">
    <property type="match status" value="1"/>
</dbReference>
<organism evidence="11 12">
    <name type="scientific">Acropora cervicornis</name>
    <name type="common">Staghorn coral</name>
    <dbReference type="NCBI Taxonomy" id="6130"/>
    <lineage>
        <taxon>Eukaryota</taxon>
        <taxon>Metazoa</taxon>
        <taxon>Cnidaria</taxon>
        <taxon>Anthozoa</taxon>
        <taxon>Hexacorallia</taxon>
        <taxon>Scleractinia</taxon>
        <taxon>Astrocoeniina</taxon>
        <taxon>Acroporidae</taxon>
        <taxon>Acropora</taxon>
    </lineage>
</organism>
<feature type="domain" description="Reverse transcriptase" evidence="10">
    <location>
        <begin position="529"/>
        <end position="722"/>
    </location>
</feature>
<dbReference type="GO" id="GO:0004190">
    <property type="term" value="F:aspartic-type endopeptidase activity"/>
    <property type="evidence" value="ECO:0007669"/>
    <property type="project" value="InterPro"/>
</dbReference>
<dbReference type="PANTHER" id="PTHR37984">
    <property type="entry name" value="PROTEIN CBG26694"/>
    <property type="match status" value="1"/>
</dbReference>
<dbReference type="Proteomes" id="UP001249851">
    <property type="component" value="Unassembled WGS sequence"/>
</dbReference>
<keyword evidence="7" id="KW-0479">Metal-binding</keyword>
<dbReference type="GO" id="GO:0003964">
    <property type="term" value="F:RNA-directed DNA polymerase activity"/>
    <property type="evidence" value="ECO:0007669"/>
    <property type="project" value="UniProtKB-KW"/>
</dbReference>
<keyword evidence="3" id="KW-0540">Nuclease</keyword>
<dbReference type="GO" id="GO:0004519">
    <property type="term" value="F:endonuclease activity"/>
    <property type="evidence" value="ECO:0007669"/>
    <property type="project" value="UniProtKB-KW"/>
</dbReference>
<dbReference type="InterPro" id="IPR000477">
    <property type="entry name" value="RT_dom"/>
</dbReference>
<keyword evidence="5" id="KW-0378">Hydrolase</keyword>
<evidence type="ECO:0000256" key="7">
    <source>
        <dbReference type="PROSITE-ProRule" id="PRU00047"/>
    </source>
</evidence>
<dbReference type="PROSITE" id="PS50158">
    <property type="entry name" value="ZF_CCHC"/>
    <property type="match status" value="1"/>
</dbReference>
<name>A0AAD9UT65_ACRCE</name>
<proteinExistence type="predicted"/>
<keyword evidence="1" id="KW-0808">Transferase</keyword>
<comment type="caution">
    <text evidence="11">The sequence shown here is derived from an EMBL/GenBank/DDBJ whole genome shotgun (WGS) entry which is preliminary data.</text>
</comment>
<dbReference type="SMART" id="SM00343">
    <property type="entry name" value="ZnF_C2HC"/>
    <property type="match status" value="2"/>
</dbReference>
<dbReference type="PROSITE" id="PS00141">
    <property type="entry name" value="ASP_PROTEASE"/>
    <property type="match status" value="1"/>
</dbReference>